<evidence type="ECO:0000313" key="8">
    <source>
        <dbReference type="Proteomes" id="UP000184035"/>
    </source>
</evidence>
<reference evidence="7 8" key="1">
    <citation type="submission" date="2016-11" db="EMBL/GenBank/DDBJ databases">
        <authorList>
            <person name="Jaros S."/>
            <person name="Januszkiewicz K."/>
            <person name="Wedrychowicz H."/>
        </authorList>
    </citation>
    <scope>NUCLEOTIDE SEQUENCE [LARGE SCALE GENOMIC DNA]</scope>
    <source>
        <strain evidence="7 8">DSM 2631</strain>
    </source>
</reference>
<evidence type="ECO:0000256" key="6">
    <source>
        <dbReference type="HAMAP-Rule" id="MF_01661"/>
    </source>
</evidence>
<evidence type="ECO:0000313" key="7">
    <source>
        <dbReference type="EMBL" id="SHE55839.1"/>
    </source>
</evidence>
<keyword evidence="3 6" id="KW-0963">Cytoplasm</keyword>
<dbReference type="GO" id="GO:0062193">
    <property type="term" value="F:D-ribose pyranase activity"/>
    <property type="evidence" value="ECO:0007669"/>
    <property type="project" value="UniProtKB-EC"/>
</dbReference>
<dbReference type="HAMAP" id="MF_01661">
    <property type="entry name" value="D_rib_pyranase"/>
    <property type="match status" value="1"/>
</dbReference>
<dbReference type="GO" id="GO:0019303">
    <property type="term" value="P:D-ribose catabolic process"/>
    <property type="evidence" value="ECO:0007669"/>
    <property type="project" value="UniProtKB-UniRule"/>
</dbReference>
<dbReference type="Pfam" id="PF05025">
    <property type="entry name" value="RbsD_FucU"/>
    <property type="match status" value="1"/>
</dbReference>
<comment type="catalytic activity">
    <reaction evidence="1 6">
        <text>beta-D-ribopyranose = beta-D-ribofuranose</text>
        <dbReference type="Rhea" id="RHEA:25432"/>
        <dbReference type="ChEBI" id="CHEBI:27476"/>
        <dbReference type="ChEBI" id="CHEBI:47002"/>
        <dbReference type="EC" id="5.4.99.62"/>
    </reaction>
</comment>
<evidence type="ECO:0000256" key="3">
    <source>
        <dbReference type="ARBA" id="ARBA00022490"/>
    </source>
</evidence>
<dbReference type="NCBIfam" id="NF008761">
    <property type="entry name" value="PRK11797.1"/>
    <property type="match status" value="1"/>
</dbReference>
<dbReference type="InterPro" id="IPR023064">
    <property type="entry name" value="D-ribose_pyranase"/>
</dbReference>
<gene>
    <name evidence="6" type="primary">rbsD</name>
    <name evidence="7" type="ORF">SAMN05443638_1055</name>
</gene>
<dbReference type="EMBL" id="FQVM01000005">
    <property type="protein sequence ID" value="SHE55839.1"/>
    <property type="molecule type" value="Genomic_DNA"/>
</dbReference>
<feature type="binding site" evidence="6">
    <location>
        <position position="28"/>
    </location>
    <ligand>
        <name>substrate</name>
    </ligand>
</feature>
<dbReference type="PANTHER" id="PTHR37831">
    <property type="entry name" value="D-RIBOSE PYRANASE"/>
    <property type="match status" value="1"/>
</dbReference>
<sequence length="132" mass="14588">MRKTALLNSEISSVISTMGHTDMLGIGDCGLPIPKETKRIDLALIKNLPTFLDTLKAVLLELQVEEAMIAVETREVSPKTFENIKDSLGEKVKITFITHEELKGFLKDCKAVVRTGEQTPYANIILKSGVVF</sequence>
<dbReference type="InterPro" id="IPR023750">
    <property type="entry name" value="RbsD-like_sf"/>
</dbReference>
<comment type="pathway">
    <text evidence="6">Carbohydrate metabolism; D-ribose degradation; D-ribose 5-phosphate from beta-D-ribopyranose: step 1/2.</text>
</comment>
<dbReference type="GO" id="GO:0016872">
    <property type="term" value="F:intramolecular lyase activity"/>
    <property type="evidence" value="ECO:0007669"/>
    <property type="project" value="UniProtKB-UniRule"/>
</dbReference>
<feature type="active site" description="Proton donor" evidence="6">
    <location>
        <position position="20"/>
    </location>
</feature>
<dbReference type="PANTHER" id="PTHR37831:SF1">
    <property type="entry name" value="D-RIBOSE PYRANASE"/>
    <property type="match status" value="1"/>
</dbReference>
<proteinExistence type="inferred from homology"/>
<dbReference type="RefSeq" id="WP_072893431.1">
    <property type="nucleotide sequence ID" value="NZ_FQVM01000005.1"/>
</dbReference>
<keyword evidence="5 6" id="KW-0119">Carbohydrate metabolism</keyword>
<dbReference type="UniPathway" id="UPA00916">
    <property type="reaction ID" value="UER00888"/>
</dbReference>
<protein>
    <recommendedName>
        <fullName evidence="2 6">D-ribose pyranase</fullName>
        <ecNumber evidence="2 6">5.4.99.62</ecNumber>
    </recommendedName>
</protein>
<dbReference type="AlphaFoldDB" id="A0A1M4UGI2"/>
<dbReference type="GO" id="GO:0005829">
    <property type="term" value="C:cytosol"/>
    <property type="evidence" value="ECO:0007669"/>
    <property type="project" value="TreeGrafter"/>
</dbReference>
<accession>A0A1M4UGI2</accession>
<dbReference type="GO" id="GO:0048029">
    <property type="term" value="F:monosaccharide binding"/>
    <property type="evidence" value="ECO:0007669"/>
    <property type="project" value="InterPro"/>
</dbReference>
<dbReference type="Proteomes" id="UP000184035">
    <property type="component" value="Unassembled WGS sequence"/>
</dbReference>
<name>A0A1M4UGI2_9CLOT</name>
<dbReference type="InterPro" id="IPR007721">
    <property type="entry name" value="RbsD_FucU"/>
</dbReference>
<organism evidence="7 8">
    <name type="scientific">Clostridium fallax</name>
    <dbReference type="NCBI Taxonomy" id="1533"/>
    <lineage>
        <taxon>Bacteria</taxon>
        <taxon>Bacillati</taxon>
        <taxon>Bacillota</taxon>
        <taxon>Clostridia</taxon>
        <taxon>Eubacteriales</taxon>
        <taxon>Clostridiaceae</taxon>
        <taxon>Clostridium</taxon>
    </lineage>
</organism>
<dbReference type="OrthoDB" id="9805009at2"/>
<keyword evidence="8" id="KW-1185">Reference proteome</keyword>
<comment type="subunit">
    <text evidence="6">Homodecamer.</text>
</comment>
<evidence type="ECO:0000256" key="1">
    <source>
        <dbReference type="ARBA" id="ARBA00000223"/>
    </source>
</evidence>
<comment type="subcellular location">
    <subcellularLocation>
        <location evidence="6">Cytoplasm</location>
    </subcellularLocation>
</comment>
<comment type="similarity">
    <text evidence="6">Belongs to the RbsD / FucU family. RbsD subfamily.</text>
</comment>
<dbReference type="STRING" id="1533.SAMN05443638_1055"/>
<evidence type="ECO:0000256" key="4">
    <source>
        <dbReference type="ARBA" id="ARBA00023235"/>
    </source>
</evidence>
<evidence type="ECO:0000256" key="2">
    <source>
        <dbReference type="ARBA" id="ARBA00012862"/>
    </source>
</evidence>
<feature type="binding site" evidence="6">
    <location>
        <position position="99"/>
    </location>
    <ligand>
        <name>substrate</name>
    </ligand>
</feature>
<comment type="function">
    <text evidence="6">Catalyzes the interconversion of beta-pyran and beta-furan forms of D-ribose.</text>
</comment>
<evidence type="ECO:0000256" key="5">
    <source>
        <dbReference type="ARBA" id="ARBA00023277"/>
    </source>
</evidence>
<keyword evidence="4 6" id="KW-0413">Isomerase</keyword>
<dbReference type="Gene3D" id="3.40.1650.10">
    <property type="entry name" value="RbsD-like domain"/>
    <property type="match status" value="1"/>
</dbReference>
<dbReference type="EC" id="5.4.99.62" evidence="2 6"/>
<feature type="binding site" evidence="6">
    <location>
        <begin position="121"/>
        <end position="123"/>
    </location>
    <ligand>
        <name>substrate</name>
    </ligand>
</feature>
<dbReference type="SUPFAM" id="SSF102546">
    <property type="entry name" value="RbsD-like"/>
    <property type="match status" value="1"/>
</dbReference>